<comment type="caution">
    <text evidence="2">The sequence shown here is derived from an EMBL/GenBank/DDBJ whole genome shotgun (WGS) entry which is preliminary data.</text>
</comment>
<reference evidence="2" key="2">
    <citation type="journal article" date="2021" name="PeerJ">
        <title>Extensive microbial diversity within the chicken gut microbiome revealed by metagenomics and culture.</title>
        <authorList>
            <person name="Gilroy R."/>
            <person name="Ravi A."/>
            <person name="Getino M."/>
            <person name="Pursley I."/>
            <person name="Horton D.L."/>
            <person name="Alikhan N.F."/>
            <person name="Baker D."/>
            <person name="Gharbi K."/>
            <person name="Hall N."/>
            <person name="Watson M."/>
            <person name="Adriaenssens E.M."/>
            <person name="Foster-Nyarko E."/>
            <person name="Jarju S."/>
            <person name="Secka A."/>
            <person name="Antonio M."/>
            <person name="Oren A."/>
            <person name="Chaudhuri R.R."/>
            <person name="La Ragione R."/>
            <person name="Hildebrand F."/>
            <person name="Pallen M.J."/>
        </authorList>
    </citation>
    <scope>NUCLEOTIDE SEQUENCE</scope>
    <source>
        <strain evidence="2">6276</strain>
    </source>
</reference>
<evidence type="ECO:0000313" key="3">
    <source>
        <dbReference type="Proteomes" id="UP000823928"/>
    </source>
</evidence>
<proteinExistence type="predicted"/>
<dbReference type="SMART" id="SM00953">
    <property type="entry name" value="RES"/>
    <property type="match status" value="1"/>
</dbReference>
<accession>A0A9D1EXQ7</accession>
<gene>
    <name evidence="2" type="ORF">IAC10_04350</name>
</gene>
<dbReference type="InterPro" id="IPR014914">
    <property type="entry name" value="RES_dom"/>
</dbReference>
<organism evidence="2 3">
    <name type="scientific">Candidatus Scatousia excrementigallinarum</name>
    <dbReference type="NCBI Taxonomy" id="2840935"/>
    <lineage>
        <taxon>Bacteria</taxon>
        <taxon>Candidatus Scatousia</taxon>
    </lineage>
</organism>
<feature type="domain" description="RES" evidence="1">
    <location>
        <begin position="183"/>
        <end position="338"/>
    </location>
</feature>
<dbReference type="EMBL" id="DVIU01000091">
    <property type="protein sequence ID" value="HIS35845.1"/>
    <property type="molecule type" value="Genomic_DNA"/>
</dbReference>
<reference evidence="2" key="1">
    <citation type="submission" date="2020-10" db="EMBL/GenBank/DDBJ databases">
        <authorList>
            <person name="Gilroy R."/>
        </authorList>
    </citation>
    <scope>NUCLEOTIDE SEQUENCE</scope>
    <source>
        <strain evidence="2">6276</strain>
    </source>
</reference>
<evidence type="ECO:0000313" key="2">
    <source>
        <dbReference type="EMBL" id="HIS35845.1"/>
    </source>
</evidence>
<evidence type="ECO:0000259" key="1">
    <source>
        <dbReference type="SMART" id="SM00953"/>
    </source>
</evidence>
<protein>
    <submittedName>
        <fullName evidence="2">RES family NAD+ phosphorylase</fullName>
    </submittedName>
</protein>
<dbReference type="Proteomes" id="UP000823928">
    <property type="component" value="Unassembled WGS sequence"/>
</dbReference>
<dbReference type="Pfam" id="PF08808">
    <property type="entry name" value="RES"/>
    <property type="match status" value="1"/>
</dbReference>
<sequence>MKCCIDCFKDAHIRDTIEKYGTTGDCDFCSAKNVPVYDISTSTLLSDKIVGLVQAYMISTEEGAKPLKEALKNDWDIFNGDEDEIQKLVIELCSPIIEKNNSIYSEKVIIPQASDDDYLQQYGVVKELSWHQFSESIKRENRFHNNMFNSDAFASFLSVATKNYPKGTKFFRARIADSKAGFAPKEMFAPPVGRRRAGRINPEGIGVLYLTSDNLTALTEVRASVYDFVSIGEFCTKTDLRIVDLSSISKMSPFLYQGDIEQFFVNRKVFQEMALEIAKPLRRSDSVLEYLPTQYISEFVKSQGYDGVAYESTLHSGGYNIAVYDELLLDCLNVKTVEVKQVDYKFED</sequence>
<name>A0A9D1EXQ7_9BACT</name>
<dbReference type="AlphaFoldDB" id="A0A9D1EXQ7"/>